<evidence type="ECO:0000256" key="8">
    <source>
        <dbReference type="SAM" id="MobiDB-lite"/>
    </source>
</evidence>
<dbReference type="EMBL" id="JAGRRH010000009">
    <property type="protein sequence ID" value="KAG7364201.1"/>
    <property type="molecule type" value="Genomic_DNA"/>
</dbReference>
<comment type="subcellular location">
    <subcellularLocation>
        <location evidence="1">Membrane</location>
        <topology evidence="1">Multi-pass membrane protein</topology>
    </subcellularLocation>
</comment>
<dbReference type="FunFam" id="3.10.580.10:FF:000006">
    <property type="entry name" value="DUF21 and CBS domain protein"/>
    <property type="match status" value="1"/>
</dbReference>
<keyword evidence="2 7" id="KW-0812">Transmembrane</keyword>
<feature type="region of interest" description="Disordered" evidence="8">
    <location>
        <begin position="1"/>
        <end position="40"/>
    </location>
</feature>
<feature type="compositionally biased region" description="Polar residues" evidence="8">
    <location>
        <begin position="20"/>
        <end position="38"/>
    </location>
</feature>
<evidence type="ECO:0000259" key="10">
    <source>
        <dbReference type="PROSITE" id="PS50042"/>
    </source>
</evidence>
<name>A0A9K3LPJ2_9STRA</name>
<dbReference type="GO" id="GO:0016020">
    <property type="term" value="C:membrane"/>
    <property type="evidence" value="ECO:0007669"/>
    <property type="project" value="UniProtKB-SubCell"/>
</dbReference>
<reference evidence="13" key="2">
    <citation type="submission" date="2021-04" db="EMBL/GenBank/DDBJ databases">
        <authorList>
            <person name="Podell S."/>
        </authorList>
    </citation>
    <scope>NUCLEOTIDE SEQUENCE</scope>
    <source>
        <strain evidence="13">Hildebrandi</strain>
    </source>
</reference>
<evidence type="ECO:0000256" key="6">
    <source>
        <dbReference type="PROSITE-ProRule" id="PRU00703"/>
    </source>
</evidence>
<feature type="domain" description="CBS" evidence="11">
    <location>
        <begin position="416"/>
        <end position="483"/>
    </location>
</feature>
<evidence type="ECO:0000256" key="5">
    <source>
        <dbReference type="ARBA" id="ARBA00023136"/>
    </source>
</evidence>
<dbReference type="OrthoDB" id="5353557at2759"/>
<feature type="region of interest" description="Disordered" evidence="8">
    <location>
        <begin position="674"/>
        <end position="694"/>
    </location>
</feature>
<keyword evidence="5 7" id="KW-0472">Membrane</keyword>
<evidence type="ECO:0000256" key="7">
    <source>
        <dbReference type="PROSITE-ProRule" id="PRU01193"/>
    </source>
</evidence>
<keyword evidence="6" id="KW-0129">CBS domain</keyword>
<evidence type="ECO:0000313" key="14">
    <source>
        <dbReference type="Proteomes" id="UP000693970"/>
    </source>
</evidence>
<comment type="caution">
    <text evidence="13">The sequence shown here is derived from an EMBL/GenBank/DDBJ whole genome shotgun (WGS) entry which is preliminary data.</text>
</comment>
<feature type="transmembrane region" description="Helical" evidence="9">
    <location>
        <begin position="240"/>
        <end position="257"/>
    </location>
</feature>
<dbReference type="PROSITE" id="PS50042">
    <property type="entry name" value="CNMP_BINDING_3"/>
    <property type="match status" value="1"/>
</dbReference>
<sequence>MVKSIPAFRASADRRKDKQSNNVFVKSRQQLGSTSTTVERNRHENVGALHSWKASKQIGSLSFVLMSVTASTILASWSGSDRRTSVRNLRAHPTTNIMPWSSWDRSLQEIADGGNSSSSLNMTDICSLDYCLDSYQEELCPTETDNDWIAAVPVAFQILLTVVLLSMSALFSGLTLGLMSLDLTGLEIVMAGDDPRQAQNAKDIYPVRKQGNLLLCTLLLGNVAVNSLLSIFMAAFTGGTIGFVTSTIMIVIFGEILPQALCSRYPLRIGSATLPIVKVIRVLLLPLAYPLARCLDWILGRELASTYSNAEMMHLLKIHVQENIIDQEAANAMTGALTYKNVPVKDAMTPIDRTFMLGVDEKLSFETIGIIFKTGYSRIPIYEISKSNVVGILLVKDLIFIDPEDEIPIRSFIQIFGRSVHAVWPDDTLGEVLAELKKGRSHLAVVRDVNNEDAAQDPFYEAKGIITLEDIVERILGDSIVDETDAYADSFQSIKVERGESFEWARLRLLDTKIVDELLSPSEISAVTAHLKTNFADSFRLISDSQLTRLVSSTPVSTFPTATQEVGSKLPNELLYEKGVANDAFTLILSGKVTIFVGAENFRADLSSWSVLGKASLETKSWVPDFTAYVSDGPCRCIQIHYDAFAEAVDASVAERRAGENKAYSYTQVQASNSIDEDGGSAGESATSPADVHNRRGPILEKLFNVGKSKDTSGETDRLIVTSSVHFASSDTVIPGSANGKG</sequence>
<dbReference type="Pfam" id="PF01595">
    <property type="entry name" value="CNNM"/>
    <property type="match status" value="1"/>
</dbReference>
<dbReference type="AlphaFoldDB" id="A0A9K3LPJ2"/>
<dbReference type="InterPro" id="IPR000644">
    <property type="entry name" value="CBS_dom"/>
</dbReference>
<dbReference type="Pfam" id="PF25562">
    <property type="entry name" value="CNBH_CNNM2_C"/>
    <property type="match status" value="1"/>
</dbReference>
<evidence type="ECO:0000259" key="12">
    <source>
        <dbReference type="PROSITE" id="PS51846"/>
    </source>
</evidence>
<dbReference type="InterPro" id="IPR000595">
    <property type="entry name" value="cNMP-bd_dom"/>
</dbReference>
<feature type="domain" description="Cyclic nucleotide-binding" evidence="10">
    <location>
        <begin position="538"/>
        <end position="649"/>
    </location>
</feature>
<feature type="transmembrane region" description="Helical" evidence="9">
    <location>
        <begin position="58"/>
        <end position="77"/>
    </location>
</feature>
<organism evidence="13 14">
    <name type="scientific">Nitzschia inconspicua</name>
    <dbReference type="NCBI Taxonomy" id="303405"/>
    <lineage>
        <taxon>Eukaryota</taxon>
        <taxon>Sar</taxon>
        <taxon>Stramenopiles</taxon>
        <taxon>Ochrophyta</taxon>
        <taxon>Bacillariophyta</taxon>
        <taxon>Bacillariophyceae</taxon>
        <taxon>Bacillariophycidae</taxon>
        <taxon>Bacillariales</taxon>
        <taxon>Bacillariaceae</taxon>
        <taxon>Nitzschia</taxon>
    </lineage>
</organism>
<accession>A0A9K3LPJ2</accession>
<feature type="transmembrane region" description="Helical" evidence="9">
    <location>
        <begin position="148"/>
        <end position="171"/>
    </location>
</feature>
<dbReference type="CDD" id="cd04590">
    <property type="entry name" value="CBS_pair_CorC_HlyC_assoc"/>
    <property type="match status" value="1"/>
</dbReference>
<evidence type="ECO:0000313" key="13">
    <source>
        <dbReference type="EMBL" id="KAG7364201.1"/>
    </source>
</evidence>
<evidence type="ECO:0000256" key="3">
    <source>
        <dbReference type="ARBA" id="ARBA00022737"/>
    </source>
</evidence>
<reference evidence="13" key="1">
    <citation type="journal article" date="2021" name="Sci. Rep.">
        <title>Diploid genomic architecture of Nitzschia inconspicua, an elite biomass production diatom.</title>
        <authorList>
            <person name="Oliver A."/>
            <person name="Podell S."/>
            <person name="Pinowska A."/>
            <person name="Traller J.C."/>
            <person name="Smith S.R."/>
            <person name="McClure R."/>
            <person name="Beliaev A."/>
            <person name="Bohutskyi P."/>
            <person name="Hill E.A."/>
            <person name="Rabines A."/>
            <person name="Zheng H."/>
            <person name="Allen L.Z."/>
            <person name="Kuo A."/>
            <person name="Grigoriev I.V."/>
            <person name="Allen A.E."/>
            <person name="Hazlebeck D."/>
            <person name="Allen E.E."/>
        </authorList>
    </citation>
    <scope>NUCLEOTIDE SEQUENCE</scope>
    <source>
        <strain evidence="13">Hildebrandi</strain>
    </source>
</reference>
<gene>
    <name evidence="13" type="ORF">IV203_037403</name>
</gene>
<keyword evidence="4 7" id="KW-1133">Transmembrane helix</keyword>
<evidence type="ECO:0000256" key="4">
    <source>
        <dbReference type="ARBA" id="ARBA00022989"/>
    </source>
</evidence>
<dbReference type="PANTHER" id="PTHR12064">
    <property type="entry name" value="METAL TRANSPORTER CNNM"/>
    <property type="match status" value="1"/>
</dbReference>
<keyword evidence="3" id="KW-0677">Repeat</keyword>
<evidence type="ECO:0000259" key="11">
    <source>
        <dbReference type="PROSITE" id="PS51371"/>
    </source>
</evidence>
<evidence type="ECO:0000256" key="1">
    <source>
        <dbReference type="ARBA" id="ARBA00004141"/>
    </source>
</evidence>
<proteinExistence type="predicted"/>
<feature type="transmembrane region" description="Helical" evidence="9">
    <location>
        <begin position="269"/>
        <end position="289"/>
    </location>
</feature>
<dbReference type="Proteomes" id="UP000693970">
    <property type="component" value="Unassembled WGS sequence"/>
</dbReference>
<dbReference type="GO" id="GO:0010960">
    <property type="term" value="P:magnesium ion homeostasis"/>
    <property type="evidence" value="ECO:0007669"/>
    <property type="project" value="InterPro"/>
</dbReference>
<dbReference type="InterPro" id="IPR002550">
    <property type="entry name" value="CNNM"/>
</dbReference>
<evidence type="ECO:0000256" key="2">
    <source>
        <dbReference type="ARBA" id="ARBA00022692"/>
    </source>
</evidence>
<dbReference type="InterPro" id="IPR045095">
    <property type="entry name" value="ACDP"/>
</dbReference>
<dbReference type="InterPro" id="IPR044751">
    <property type="entry name" value="Ion_transp-like_CBS"/>
</dbReference>
<feature type="domain" description="CNNM transmembrane" evidence="12">
    <location>
        <begin position="150"/>
        <end position="329"/>
    </location>
</feature>
<dbReference type="PROSITE" id="PS51846">
    <property type="entry name" value="CNNM"/>
    <property type="match status" value="1"/>
</dbReference>
<dbReference type="Pfam" id="PF00571">
    <property type="entry name" value="CBS"/>
    <property type="match status" value="1"/>
</dbReference>
<keyword evidence="14" id="KW-1185">Reference proteome</keyword>
<evidence type="ECO:0000256" key="9">
    <source>
        <dbReference type="SAM" id="Phobius"/>
    </source>
</evidence>
<dbReference type="PROSITE" id="PS51371">
    <property type="entry name" value="CBS"/>
    <property type="match status" value="1"/>
</dbReference>
<dbReference type="PANTHER" id="PTHR12064:SF94">
    <property type="entry name" value="UNEXTENDED PROTEIN"/>
    <property type="match status" value="1"/>
</dbReference>
<protein>
    <submittedName>
        <fullName evidence="13">Membrane protein</fullName>
    </submittedName>
</protein>